<accession>A0A9P0JXA7</accession>
<dbReference type="EMBL" id="CAKOFQ010006684">
    <property type="protein sequence ID" value="CAH1959829.1"/>
    <property type="molecule type" value="Genomic_DNA"/>
</dbReference>
<organism evidence="1 2">
    <name type="scientific">Acanthoscelides obtectus</name>
    <name type="common">Bean weevil</name>
    <name type="synonym">Bruchus obtectus</name>
    <dbReference type="NCBI Taxonomy" id="200917"/>
    <lineage>
        <taxon>Eukaryota</taxon>
        <taxon>Metazoa</taxon>
        <taxon>Ecdysozoa</taxon>
        <taxon>Arthropoda</taxon>
        <taxon>Hexapoda</taxon>
        <taxon>Insecta</taxon>
        <taxon>Pterygota</taxon>
        <taxon>Neoptera</taxon>
        <taxon>Endopterygota</taxon>
        <taxon>Coleoptera</taxon>
        <taxon>Polyphaga</taxon>
        <taxon>Cucujiformia</taxon>
        <taxon>Chrysomeloidea</taxon>
        <taxon>Chrysomelidae</taxon>
        <taxon>Bruchinae</taxon>
        <taxon>Bruchini</taxon>
        <taxon>Acanthoscelides</taxon>
    </lineage>
</organism>
<sequence>MNGCYKKPKFWTDFLAMLHFKRKGLPGLPTSGVTMREKKSGALSRMQKLRKRLSHSFGRLCKFK</sequence>
<dbReference type="OrthoDB" id="6755629at2759"/>
<dbReference type="Proteomes" id="UP001152888">
    <property type="component" value="Unassembled WGS sequence"/>
</dbReference>
<comment type="caution">
    <text evidence="1">The sequence shown here is derived from an EMBL/GenBank/DDBJ whole genome shotgun (WGS) entry which is preliminary data.</text>
</comment>
<keyword evidence="2" id="KW-1185">Reference proteome</keyword>
<dbReference type="AlphaFoldDB" id="A0A9P0JXA7"/>
<reference evidence="1" key="1">
    <citation type="submission" date="2022-03" db="EMBL/GenBank/DDBJ databases">
        <authorList>
            <person name="Sayadi A."/>
        </authorList>
    </citation>
    <scope>NUCLEOTIDE SEQUENCE</scope>
</reference>
<gene>
    <name evidence="1" type="ORF">ACAOBT_LOCUS3396</name>
</gene>
<name>A0A9P0JXA7_ACAOB</name>
<proteinExistence type="predicted"/>
<evidence type="ECO:0000313" key="2">
    <source>
        <dbReference type="Proteomes" id="UP001152888"/>
    </source>
</evidence>
<protein>
    <submittedName>
        <fullName evidence="1">Uncharacterized protein</fullName>
    </submittedName>
</protein>
<evidence type="ECO:0000313" key="1">
    <source>
        <dbReference type="EMBL" id="CAH1959829.1"/>
    </source>
</evidence>